<gene>
    <name evidence="1" type="ORF">FVE85_3284</name>
</gene>
<keyword evidence="2" id="KW-1185">Reference proteome</keyword>
<evidence type="ECO:0000313" key="1">
    <source>
        <dbReference type="EMBL" id="KAA8495043.1"/>
    </source>
</evidence>
<proteinExistence type="predicted"/>
<dbReference type="OrthoDB" id="539213at2759"/>
<dbReference type="AlphaFoldDB" id="A0A5J4YWC1"/>
<dbReference type="Proteomes" id="UP000324585">
    <property type="component" value="Unassembled WGS sequence"/>
</dbReference>
<name>A0A5J4YWC1_PORPP</name>
<sequence>MKMVAFVNNGIGIGIGARARPWRVACVAKSAPRVMLAQKKRWITMGLESHSMNLSECVVKAAEGKTLREIVNGPVHQLQGITTRADEMFATLNVKTIKDLAEWKFGKWATAIAVLQELEREGKRPAGSMMNINKAVDKEHETKSLSEIIALPPSALQGITSKADEALQAYKLDTIGKLGNWKYIKWARALVTLSECEEAF</sequence>
<reference evidence="2" key="1">
    <citation type="journal article" date="2019" name="Nat. Commun.">
        <title>Expansion of phycobilisome linker gene families in mesophilic red algae.</title>
        <authorList>
            <person name="Lee J."/>
            <person name="Kim D."/>
            <person name="Bhattacharya D."/>
            <person name="Yoon H.S."/>
        </authorList>
    </citation>
    <scope>NUCLEOTIDE SEQUENCE [LARGE SCALE GENOMIC DNA]</scope>
    <source>
        <strain evidence="2">CCMP 1328</strain>
    </source>
</reference>
<comment type="caution">
    <text evidence="1">The sequence shown here is derived from an EMBL/GenBank/DDBJ whole genome shotgun (WGS) entry which is preliminary data.</text>
</comment>
<organism evidence="1 2">
    <name type="scientific">Porphyridium purpureum</name>
    <name type="common">Red alga</name>
    <name type="synonym">Porphyridium cruentum</name>
    <dbReference type="NCBI Taxonomy" id="35688"/>
    <lineage>
        <taxon>Eukaryota</taxon>
        <taxon>Rhodophyta</taxon>
        <taxon>Bangiophyceae</taxon>
        <taxon>Porphyridiales</taxon>
        <taxon>Porphyridiaceae</taxon>
        <taxon>Porphyridium</taxon>
    </lineage>
</organism>
<protein>
    <submittedName>
        <fullName evidence="1">Uncharacterized protein</fullName>
    </submittedName>
</protein>
<accession>A0A5J4YWC1</accession>
<dbReference type="EMBL" id="VRMN01000004">
    <property type="protein sequence ID" value="KAA8495043.1"/>
    <property type="molecule type" value="Genomic_DNA"/>
</dbReference>
<dbReference type="OMA" id="DEAHEGK"/>
<evidence type="ECO:0000313" key="2">
    <source>
        <dbReference type="Proteomes" id="UP000324585"/>
    </source>
</evidence>